<keyword evidence="4" id="KW-1003">Cell membrane</keyword>
<evidence type="ECO:0000256" key="6">
    <source>
        <dbReference type="ARBA" id="ARBA00022692"/>
    </source>
</evidence>
<dbReference type="FunFam" id="3.40.50.720:FF:000028">
    <property type="entry name" value="NAD(P) transhydrogenase subunit alpha"/>
    <property type="match status" value="1"/>
</dbReference>
<evidence type="ECO:0000256" key="4">
    <source>
        <dbReference type="ARBA" id="ARBA00022475"/>
    </source>
</evidence>
<dbReference type="AlphaFoldDB" id="A0A1S3J2L3"/>
<comment type="catalytic activity">
    <reaction evidence="13">
        <text>NAD(+) + NADPH + H(+)(in) = NADH + NADP(+) + H(+)(out)</text>
        <dbReference type="Rhea" id="RHEA:47992"/>
        <dbReference type="ChEBI" id="CHEBI:15378"/>
        <dbReference type="ChEBI" id="CHEBI:57540"/>
        <dbReference type="ChEBI" id="CHEBI:57783"/>
        <dbReference type="ChEBI" id="CHEBI:57945"/>
        <dbReference type="ChEBI" id="CHEBI:58349"/>
        <dbReference type="EC" id="7.1.1.1"/>
    </reaction>
</comment>
<proteinExistence type="inferred from homology"/>
<keyword evidence="5" id="KW-0997">Cell inner membrane</keyword>
<dbReference type="InterPro" id="IPR008143">
    <property type="entry name" value="Ala_DH/PNT_CS2"/>
</dbReference>
<keyword evidence="12 14" id="KW-0472">Membrane</keyword>
<dbReference type="NCBIfam" id="NF006942">
    <property type="entry name" value="PRK09424.1"/>
    <property type="match status" value="1"/>
</dbReference>
<evidence type="ECO:0000256" key="9">
    <source>
        <dbReference type="ARBA" id="ARBA00022967"/>
    </source>
</evidence>
<dbReference type="GO" id="GO:0005886">
    <property type="term" value="C:plasma membrane"/>
    <property type="evidence" value="ECO:0007669"/>
    <property type="project" value="UniProtKB-SubCell"/>
</dbReference>
<dbReference type="Pfam" id="PF01262">
    <property type="entry name" value="AlaDh_PNT_C"/>
    <property type="match status" value="1"/>
</dbReference>
<dbReference type="PROSITE" id="PS00837">
    <property type="entry name" value="ALADH_PNT_2"/>
    <property type="match status" value="1"/>
</dbReference>
<keyword evidence="6 14" id="KW-0812">Transmembrane</keyword>
<dbReference type="SUPFAM" id="SSF51735">
    <property type="entry name" value="NAD(P)-binding Rossmann-fold domains"/>
    <property type="match status" value="1"/>
</dbReference>
<evidence type="ECO:0000256" key="1">
    <source>
        <dbReference type="ARBA" id="ARBA00004429"/>
    </source>
</evidence>
<dbReference type="CDD" id="cd05304">
    <property type="entry name" value="Rubrum_tdh"/>
    <property type="match status" value="1"/>
</dbReference>
<dbReference type="InterPro" id="IPR026255">
    <property type="entry name" value="NADP_transhyd_a"/>
</dbReference>
<dbReference type="SMART" id="SM01003">
    <property type="entry name" value="AlaDh_PNT_N"/>
    <property type="match status" value="1"/>
</dbReference>
<dbReference type="Pfam" id="PF05222">
    <property type="entry name" value="AlaDh_PNT_N"/>
    <property type="match status" value="1"/>
</dbReference>
<protein>
    <recommendedName>
        <fullName evidence="3">proton-translocating NAD(P)(+) transhydrogenase</fullName>
        <ecNumber evidence="3">7.1.1.1</ecNumber>
    </recommendedName>
</protein>
<keyword evidence="7" id="KW-0547">Nucleotide-binding</keyword>
<keyword evidence="9" id="KW-1278">Translocase</keyword>
<dbReference type="STRING" id="7574.A0A1S3J2L3"/>
<comment type="similarity">
    <text evidence="2">In the N-terminal section; belongs to the AlaDH/PNT family.</text>
</comment>
<evidence type="ECO:0000256" key="14">
    <source>
        <dbReference type="SAM" id="Phobius"/>
    </source>
</evidence>
<feature type="transmembrane region" description="Helical" evidence="14">
    <location>
        <begin position="541"/>
        <end position="564"/>
    </location>
</feature>
<feature type="domain" description="Alanine dehydrogenase/pyridine nucleotide transhydrogenase NAD(H)-binding" evidence="15">
    <location>
        <begin position="199"/>
        <end position="363"/>
    </location>
</feature>
<evidence type="ECO:0000259" key="15">
    <source>
        <dbReference type="SMART" id="SM01002"/>
    </source>
</evidence>
<keyword evidence="10 14" id="KW-1133">Transmembrane helix</keyword>
<dbReference type="InterPro" id="IPR007698">
    <property type="entry name" value="AlaDH/PNT_NAD(H)-bd"/>
</dbReference>
<dbReference type="GO" id="GO:0005743">
    <property type="term" value="C:mitochondrial inner membrane"/>
    <property type="evidence" value="ECO:0007669"/>
    <property type="project" value="TreeGrafter"/>
</dbReference>
<dbReference type="InterPro" id="IPR007886">
    <property type="entry name" value="AlaDH/PNT_N"/>
</dbReference>
<dbReference type="OrthoDB" id="37244at2759"/>
<dbReference type="GO" id="GO:0008750">
    <property type="term" value="F:proton-translocating NAD(P)+ transhydrogenase activity"/>
    <property type="evidence" value="ECO:0007669"/>
    <property type="project" value="UniProtKB-EC"/>
</dbReference>
<keyword evidence="17" id="KW-1185">Reference proteome</keyword>
<dbReference type="Pfam" id="PF12769">
    <property type="entry name" value="PNTB_4TM"/>
    <property type="match status" value="1"/>
</dbReference>
<feature type="domain" description="Alanine dehydrogenase/pyridine nucleotide transhydrogenase N-terminal" evidence="16">
    <location>
        <begin position="57"/>
        <end position="190"/>
    </location>
</feature>
<name>A0A1S3J2L3_LINAN</name>
<reference evidence="18" key="1">
    <citation type="submission" date="2025-08" db="UniProtKB">
        <authorList>
            <consortium name="RefSeq"/>
        </authorList>
    </citation>
    <scope>IDENTIFICATION</scope>
    <source>
        <tissue evidence="18">Gonads</tissue>
    </source>
</reference>
<dbReference type="Proteomes" id="UP000085678">
    <property type="component" value="Unplaced"/>
</dbReference>
<dbReference type="PANTHER" id="PTHR10160:SF19">
    <property type="entry name" value="PROTON-TRANSLOCATING NAD(P)(+) TRANSHYDROGENASE"/>
    <property type="match status" value="1"/>
</dbReference>
<accession>A0A1S3J2L3</accession>
<dbReference type="GeneID" id="106169236"/>
<feature type="transmembrane region" description="Helical" evidence="14">
    <location>
        <begin position="510"/>
        <end position="529"/>
    </location>
</feature>
<dbReference type="InterPro" id="IPR024605">
    <property type="entry name" value="NADP_transhyd_a_C"/>
</dbReference>
<dbReference type="SMART" id="SM01002">
    <property type="entry name" value="AlaDh_PNT_C"/>
    <property type="match status" value="1"/>
</dbReference>
<dbReference type="KEGG" id="lak:106169236"/>
<evidence type="ECO:0000256" key="2">
    <source>
        <dbReference type="ARBA" id="ARBA00005624"/>
    </source>
</evidence>
<dbReference type="SUPFAM" id="SSF52283">
    <property type="entry name" value="Formate/glycerate dehydrogenase catalytic domain-like"/>
    <property type="match status" value="1"/>
</dbReference>
<evidence type="ECO:0000256" key="5">
    <source>
        <dbReference type="ARBA" id="ARBA00022519"/>
    </source>
</evidence>
<dbReference type="InterPro" id="IPR036291">
    <property type="entry name" value="NAD(P)-bd_dom_sf"/>
</dbReference>
<dbReference type="Gene3D" id="3.40.50.720">
    <property type="entry name" value="NAD(P)-binding Rossmann-like Domain"/>
    <property type="match status" value="2"/>
</dbReference>
<dbReference type="PANTHER" id="PTHR10160">
    <property type="entry name" value="NAD(P) TRANSHYDROGENASE"/>
    <property type="match status" value="1"/>
</dbReference>
<dbReference type="GO" id="GO:0050661">
    <property type="term" value="F:NADP binding"/>
    <property type="evidence" value="ECO:0007669"/>
    <property type="project" value="TreeGrafter"/>
</dbReference>
<feature type="transmembrane region" description="Helical" evidence="14">
    <location>
        <begin position="480"/>
        <end position="503"/>
    </location>
</feature>
<evidence type="ECO:0000313" key="18">
    <source>
        <dbReference type="RefSeq" id="XP_013404094.2"/>
    </source>
</evidence>
<evidence type="ECO:0000256" key="12">
    <source>
        <dbReference type="ARBA" id="ARBA00023136"/>
    </source>
</evidence>
<evidence type="ECO:0000256" key="8">
    <source>
        <dbReference type="ARBA" id="ARBA00022857"/>
    </source>
</evidence>
<dbReference type="InParanoid" id="A0A1S3J2L3"/>
<evidence type="ECO:0000256" key="3">
    <source>
        <dbReference type="ARBA" id="ARBA00012943"/>
    </source>
</evidence>
<dbReference type="EC" id="7.1.1.1" evidence="3"/>
<evidence type="ECO:0000256" key="13">
    <source>
        <dbReference type="ARBA" id="ARBA00048202"/>
    </source>
</evidence>
<keyword evidence="8" id="KW-0521">NADP</keyword>
<dbReference type="RefSeq" id="XP_013404094.2">
    <property type="nucleotide sequence ID" value="XM_013548640.2"/>
</dbReference>
<evidence type="ECO:0000313" key="17">
    <source>
        <dbReference type="Proteomes" id="UP000085678"/>
    </source>
</evidence>
<gene>
    <name evidence="18" type="primary">LOC106169236</name>
</gene>
<evidence type="ECO:0000256" key="11">
    <source>
        <dbReference type="ARBA" id="ARBA00023027"/>
    </source>
</evidence>
<dbReference type="NCBIfam" id="TIGR00561">
    <property type="entry name" value="pntA"/>
    <property type="match status" value="1"/>
</dbReference>
<evidence type="ECO:0000259" key="16">
    <source>
        <dbReference type="SMART" id="SM01003"/>
    </source>
</evidence>
<dbReference type="GO" id="GO:0006740">
    <property type="term" value="P:NADPH regeneration"/>
    <property type="evidence" value="ECO:0007669"/>
    <property type="project" value="TreeGrafter"/>
</dbReference>
<sequence>MFRIQQASSIVGTVQCQRTTLRISSRRGYRTYQSLFQDASKKSESIAGIPYNKISLGVPKEIFKNERRVALSPAATEVLAKKGFTVNIEEGAGVESKFTNAAYEQVGAKILPKSGVFASDIILKVRGPETSEVNLFKDKGTLISFLYPAQNPELVNSLAQKQMTAFAMDCIPRISRAQVFDALSSMGNIAGYKAVVEAANNFGRFFTGQITAAGKVPPAKVLVIGGGVAGLAAIGTAKSMGAIVRAFDVREAAREQIESQGAQFLTVDLKEAGEGEGGYAKEMSPEFIDAEMKLFAKQCKEVDIVITTALIPGKPAPKLITKEMVESMKPGSVIVDLAAEAGGNVETTRPGELYKYKDVVHVGYTDLPSRLPTQSSTLYGNNISKFLLSIGEKDHYNINLEDEVVRGSIILHEGKKMWPPPKPKVAEAAAPEVKVEVPSTAVKERSPEEIKKAETISGARAVTAGMVTAVGLGMAAPNPAFAQMITTFALSGIVGYHTVWGVVPALHSPLMSVTNAISGITAAGGLLLMGASTGGSTPYNLAAVATFISSINIGGGFVVTQRMLDMFKRPTDPPEHTYLYAIPGGSLLGLYGLLHLTGTPAHELHQLMYLAAGVSCVGALQGLSSQKTCRVGGPVMSHLNGTISVGNPAHPTVNRRNVIVLMVKNHMIRVMTLPLIVCHTL</sequence>
<keyword evidence="11" id="KW-0520">NAD</keyword>
<dbReference type="GO" id="GO:0016491">
    <property type="term" value="F:oxidoreductase activity"/>
    <property type="evidence" value="ECO:0007669"/>
    <property type="project" value="InterPro"/>
</dbReference>
<evidence type="ECO:0000256" key="10">
    <source>
        <dbReference type="ARBA" id="ARBA00022989"/>
    </source>
</evidence>
<organism evidence="17 18">
    <name type="scientific">Lingula anatina</name>
    <name type="common">Brachiopod</name>
    <name type="synonym">Lingula unguis</name>
    <dbReference type="NCBI Taxonomy" id="7574"/>
    <lineage>
        <taxon>Eukaryota</taxon>
        <taxon>Metazoa</taxon>
        <taxon>Spiralia</taxon>
        <taxon>Lophotrochozoa</taxon>
        <taxon>Brachiopoda</taxon>
        <taxon>Linguliformea</taxon>
        <taxon>Lingulata</taxon>
        <taxon>Lingulida</taxon>
        <taxon>Linguloidea</taxon>
        <taxon>Lingulidae</taxon>
        <taxon>Lingula</taxon>
    </lineage>
</organism>
<comment type="subcellular location">
    <subcellularLocation>
        <location evidence="1">Cell inner membrane</location>
        <topology evidence="1">Multi-pass membrane protein</topology>
    </subcellularLocation>
</comment>
<evidence type="ECO:0000256" key="7">
    <source>
        <dbReference type="ARBA" id="ARBA00022741"/>
    </source>
</evidence>